<dbReference type="Pfam" id="PF18911">
    <property type="entry name" value="PKD_4"/>
    <property type="match status" value="1"/>
</dbReference>
<dbReference type="InterPro" id="IPR000601">
    <property type="entry name" value="PKD_dom"/>
</dbReference>
<protein>
    <submittedName>
        <fullName evidence="5">PKD domain-containing protein</fullName>
    </submittedName>
</protein>
<keyword evidence="2" id="KW-1015">Disulfide bond</keyword>
<dbReference type="GO" id="GO:1902929">
    <property type="term" value="C:plasma membrane of growing cell tip"/>
    <property type="evidence" value="ECO:0007669"/>
    <property type="project" value="TreeGrafter"/>
</dbReference>
<dbReference type="Pfam" id="PF13385">
    <property type="entry name" value="Laminin_G_3"/>
    <property type="match status" value="1"/>
</dbReference>
<dbReference type="InterPro" id="IPR035986">
    <property type="entry name" value="PKD_dom_sf"/>
</dbReference>
<name>A0A938YJ05_9ACTN</name>
<evidence type="ECO:0000256" key="1">
    <source>
        <dbReference type="ARBA" id="ARBA00022729"/>
    </source>
</evidence>
<dbReference type="SUPFAM" id="SSF49899">
    <property type="entry name" value="Concanavalin A-like lectins/glucanases"/>
    <property type="match status" value="1"/>
</dbReference>
<gene>
    <name evidence="5" type="ORF">JL107_10400</name>
</gene>
<dbReference type="Gene3D" id="2.60.120.200">
    <property type="match status" value="1"/>
</dbReference>
<dbReference type="InterPro" id="IPR013320">
    <property type="entry name" value="ConA-like_dom_sf"/>
</dbReference>
<dbReference type="SUPFAM" id="SSF49299">
    <property type="entry name" value="PKD domain"/>
    <property type="match status" value="1"/>
</dbReference>
<dbReference type="Gene3D" id="2.130.10.10">
    <property type="entry name" value="YVTN repeat-like/Quinoprotein amine dehydrogenase"/>
    <property type="match status" value="1"/>
</dbReference>
<dbReference type="RefSeq" id="WP_205256981.1">
    <property type="nucleotide sequence ID" value="NZ_BAAAPV010000001.1"/>
</dbReference>
<evidence type="ECO:0000313" key="6">
    <source>
        <dbReference type="Proteomes" id="UP000663801"/>
    </source>
</evidence>
<dbReference type="InterPro" id="IPR022409">
    <property type="entry name" value="PKD/Chitinase_dom"/>
</dbReference>
<dbReference type="Proteomes" id="UP000663801">
    <property type="component" value="Unassembled WGS sequence"/>
</dbReference>
<dbReference type="PANTHER" id="PTHR31778:SF2">
    <property type="entry name" value="BUD SITE SELECTION PROTEIN RAX2"/>
    <property type="match status" value="1"/>
</dbReference>
<dbReference type="InterPro" id="IPR013783">
    <property type="entry name" value="Ig-like_fold"/>
</dbReference>
<comment type="caution">
    <text evidence="5">The sequence shown here is derived from an EMBL/GenBank/DDBJ whole genome shotgun (WGS) entry which is preliminary data.</text>
</comment>
<feature type="signal peptide" evidence="3">
    <location>
        <begin position="1"/>
        <end position="16"/>
    </location>
</feature>
<sequence length="1081" mass="109399">MATLGIAGLTAPTASAAAVPASPGSGMLAAPAVQAVAAAPVAQTGVSADALPTAQIDGVVWSQAVVGNRVFAGGDFDTIRPAGSAAGVNAAGRGNIAVYDITTGAPVSLPTNPTVNGEVNAVAASPDGSRIYVGGVFLTANGIARDRIAAFDSTTGALITSFQAGVGGVVESIVATDTTVYVGGKFTSAKGSTRVRLAAFRASDGMLLNWAPQADYTVNALALTPSRSSVIVGGAFQNVSGTPAYGLASVDAASGAVKPWAANAVVRNAGTTAAILSLVSDGTSIFGSGYVFGGGGNLEGSFAAEPETGQIRWIEDCHGDTYSTFPMGGVLYAAGHPHACNNIGGYPEVTPRVEHKAVAFTTEATGTVQPNSVGNYASFTGQPAPTLLNWFPDLTNGGFTPSNQAAWSVTGNGQFLSMGGEFTTVNGIAQQGLVRFAARGAAPNKEGPRVTGAQTAATLSSPAAGTIRVGWRANWDRDDTRLTYQVLRDRTPIFTTTIDSTFWDRPYLSYTDPNRTPGVNHTYRIRVVDPSGNEYTGDSAVGAASATSATGASADRVRADGATLFWRLNEAAGTQAANSSARSDALGGPNGVVGTGVTRGTSGAVAGDTASSLNGTAAATVTAPTGVYGPQQYSQQIWFRTTSTTGGQLLGFGNAATGTSTVNDRSLFLAADGKLYYAVYNGGYRTVSGSRAYNDGQWHQATATLSPQGMQLYVDGVRVANRTDVTTGWNTFGYWRVGADRLNGYTANPGSAAITAAVDEVAIYPTALTAQQIAAQFSGEPQPPVNVAPTAAFTSSVSGLTASVDGTTSTDADGTIASYAWTFGDGATATGVTASRTYASAGSYPVTLTVTDDKGATGTRTATVTVTAPANADLVRDTFGRTVSGSLGAPEAGGPYSLRGAASAFSVDGNAARLRIEAAGGSPTANLAGVSATDVDATVDIAVDRVPNGSGLYVSLDARKTGTSAFTAYRAKVRYAAGVPQLTLVRVVGNAETTLATQNLPAVAPGSWLRVRLVANGTAPTTVGAKAWPVTGTEPTAFLTVQDSTAALQQPGGIGVVTYLSSSATTVPLVVGLDNLAARRP</sequence>
<evidence type="ECO:0000259" key="4">
    <source>
        <dbReference type="PROSITE" id="PS50093"/>
    </source>
</evidence>
<reference evidence="5" key="1">
    <citation type="submission" date="2021-01" db="EMBL/GenBank/DDBJ databases">
        <title>KCTC 19127 draft genome.</title>
        <authorList>
            <person name="An D."/>
        </authorList>
    </citation>
    <scope>NUCLEOTIDE SEQUENCE</scope>
    <source>
        <strain evidence="5">KCTC 19127</strain>
    </source>
</reference>
<dbReference type="InterPro" id="IPR024982">
    <property type="entry name" value="Rax2-like_C"/>
</dbReference>
<dbReference type="GO" id="GO:0005975">
    <property type="term" value="P:carbohydrate metabolic process"/>
    <property type="evidence" value="ECO:0007669"/>
    <property type="project" value="UniProtKB-ARBA"/>
</dbReference>
<keyword evidence="1 3" id="KW-0732">Signal</keyword>
<organism evidence="5 6">
    <name type="scientific">Nakamurella flavida</name>
    <dbReference type="NCBI Taxonomy" id="363630"/>
    <lineage>
        <taxon>Bacteria</taxon>
        <taxon>Bacillati</taxon>
        <taxon>Actinomycetota</taxon>
        <taxon>Actinomycetes</taxon>
        <taxon>Nakamurellales</taxon>
        <taxon>Nakamurellaceae</taxon>
        <taxon>Nakamurella</taxon>
    </lineage>
</organism>
<feature type="domain" description="PKD" evidence="4">
    <location>
        <begin position="789"/>
        <end position="873"/>
    </location>
</feature>
<evidence type="ECO:0000256" key="2">
    <source>
        <dbReference type="ARBA" id="ARBA00023157"/>
    </source>
</evidence>
<dbReference type="CDD" id="cd00146">
    <property type="entry name" value="PKD"/>
    <property type="match status" value="1"/>
</dbReference>
<keyword evidence="6" id="KW-1185">Reference proteome</keyword>
<dbReference type="PANTHER" id="PTHR31778">
    <property type="entry name" value="BUD SITE SELECTION PROTEIN RAX2"/>
    <property type="match status" value="1"/>
</dbReference>
<dbReference type="Gene3D" id="2.60.120.560">
    <property type="entry name" value="Exo-inulinase, domain 1"/>
    <property type="match status" value="1"/>
</dbReference>
<accession>A0A938YJ05</accession>
<dbReference type="SMART" id="SM00089">
    <property type="entry name" value="PKD"/>
    <property type="match status" value="1"/>
</dbReference>
<dbReference type="InterPro" id="IPR011047">
    <property type="entry name" value="Quinoprotein_ADH-like_sf"/>
</dbReference>
<dbReference type="Gene3D" id="2.60.40.10">
    <property type="entry name" value="Immunoglobulins"/>
    <property type="match status" value="2"/>
</dbReference>
<evidence type="ECO:0000256" key="3">
    <source>
        <dbReference type="SAM" id="SignalP"/>
    </source>
</evidence>
<dbReference type="PROSITE" id="PS50093">
    <property type="entry name" value="PKD"/>
    <property type="match status" value="1"/>
</dbReference>
<dbReference type="Pfam" id="PF12768">
    <property type="entry name" value="Rax2"/>
    <property type="match status" value="1"/>
</dbReference>
<dbReference type="InterPro" id="IPR015943">
    <property type="entry name" value="WD40/YVTN_repeat-like_dom_sf"/>
</dbReference>
<evidence type="ECO:0000313" key="5">
    <source>
        <dbReference type="EMBL" id="MBM9476857.1"/>
    </source>
</evidence>
<dbReference type="SUPFAM" id="SSF50998">
    <property type="entry name" value="Quinoprotein alcohol dehydrogenase-like"/>
    <property type="match status" value="1"/>
</dbReference>
<dbReference type="SMART" id="SM00560">
    <property type="entry name" value="LamGL"/>
    <property type="match status" value="1"/>
</dbReference>
<dbReference type="EMBL" id="JAERWL010000009">
    <property type="protein sequence ID" value="MBM9476857.1"/>
    <property type="molecule type" value="Genomic_DNA"/>
</dbReference>
<dbReference type="InterPro" id="IPR006558">
    <property type="entry name" value="LamG-like"/>
</dbReference>
<proteinExistence type="predicted"/>
<feature type="chain" id="PRO_5037221004" evidence="3">
    <location>
        <begin position="17"/>
        <end position="1081"/>
    </location>
</feature>
<dbReference type="AlphaFoldDB" id="A0A938YJ05"/>